<keyword evidence="1" id="KW-0812">Transmembrane</keyword>
<evidence type="ECO:0000259" key="2">
    <source>
        <dbReference type="Pfam" id="PF00501"/>
    </source>
</evidence>
<feature type="domain" description="AMP-dependent synthetase/ligase" evidence="2">
    <location>
        <begin position="98"/>
        <end position="435"/>
    </location>
</feature>
<gene>
    <name evidence="3" type="ORF">MKZ38_003797</name>
</gene>
<evidence type="ECO:0000313" key="3">
    <source>
        <dbReference type="EMBL" id="KAJ2898600.1"/>
    </source>
</evidence>
<feature type="transmembrane region" description="Helical" evidence="1">
    <location>
        <begin position="801"/>
        <end position="820"/>
    </location>
</feature>
<evidence type="ECO:0000313" key="4">
    <source>
        <dbReference type="Proteomes" id="UP001201980"/>
    </source>
</evidence>
<dbReference type="InterPro" id="IPR042099">
    <property type="entry name" value="ANL_N_sf"/>
</dbReference>
<dbReference type="PANTHER" id="PTHR33927:SF5">
    <property type="entry name" value="ENZYME, PUTATIVE (AFU_ORTHOLOGUE AFUA_8G01222)-RELATED"/>
    <property type="match status" value="1"/>
</dbReference>
<accession>A0AAD5RN08</accession>
<evidence type="ECO:0000256" key="1">
    <source>
        <dbReference type="SAM" id="Phobius"/>
    </source>
</evidence>
<feature type="transmembrane region" description="Helical" evidence="1">
    <location>
        <begin position="636"/>
        <end position="665"/>
    </location>
</feature>
<protein>
    <submittedName>
        <fullName evidence="3">Adenylate-forming reductase</fullName>
    </submittedName>
</protein>
<keyword evidence="1" id="KW-1133">Transmembrane helix</keyword>
<dbReference type="PROSITE" id="PS00455">
    <property type="entry name" value="AMP_BINDING"/>
    <property type="match status" value="1"/>
</dbReference>
<dbReference type="Gene3D" id="3.40.50.12780">
    <property type="entry name" value="N-terminal domain of ligase-like"/>
    <property type="match status" value="1"/>
</dbReference>
<dbReference type="Pfam" id="PF00501">
    <property type="entry name" value="AMP-binding"/>
    <property type="match status" value="1"/>
</dbReference>
<sequence>MMDIIMHSYTINLWGRSPTKMSSIKDADLIKIHKPESSHIFSWTQQLLLCLPYLQQLLAMAFEQTSALEMGLTISRVPGSFTNGPQITSPFPTITAAFNHWAKTRPDLLAAKDLSGASRREISYAELARRARSLSSQLMELGVRPGDRVPLVVKRGIEMLVGILAILSCGAQYVPLDGSVVPDSTLNFVLDQAGSRFVLCIKATEHRLQNMAKPCLPIIIDNDAEGYVVSREVPLLQDLASTESGCYVIYTSGTTGTPKGVDVTHKNVTNLVCLSPGNLGISPGTNVGSILNISFDMAAWEVLGTLCNGGTLILRGSEWGEALQLMNVIICTPSILAKYDPAKYPNIRVAATAGEPSSQKLADTWATHGAYYNCCGPTETTIVNTMQKHISGTPLSIGRPTPNNTVYLLDENENPIPIGDPGVMWAGGHGISRGYVGLPEKTAEKYRLDKFASDGSMMYNTGDLCKWKEDGLIEILGRQDDQIKIKGFRVELDGVTTSINSFPGVTRACALFFDGEIYGFFAPATTDVNALKEHMKKKQPYYAIPTKFHGMEALPTTANGKIDKRALKPGTTLSIPQMLVNYAASEAGHSDMPPSSVVTPTASLVGEKNGVEHAEDGIDLGADIPGKKLPQPFRGLVYRVFIVYRTLFTAIGVANIAALISVFVLGINREWLNTLVAINLVIAILIRQDFVINLLYTVCCSIPKSWPLGIRKQFAKVYHLGGVHSSAALCAGAWLLVSNVSNIICGLAGWQGNSAICSNYTPQSIASRVVSWILTALFIAMFTIAWPSIRKNYHDLFERTHRFVGWTMLALFWVQVMLGIEDFRRTHNHGKGLGATVIMTPSFWLLIAATLSITISWLSLRKVRVDSEVLSSLAIRLHFDYTVPVNGSFVRLSKRPFLEWHSFATIPAPYSTNDRPAGHSVVVSNAGDWTRNLIEHPPTWLYTRGVPTCGVMRIATLFNNIVVVATGSGIGPCLGHIQNPSCETSVIWSTPRPELNFGRPIIDSITEKVPDAVIHDTKVLGRPDLVKMAFNMAAQKGAEVVIIIANEKITKKVVYGLETRGVPAYGAIWDS</sequence>
<feature type="transmembrane region" description="Helical" evidence="1">
    <location>
        <begin position="671"/>
        <end position="696"/>
    </location>
</feature>
<dbReference type="PANTHER" id="PTHR33927">
    <property type="entry name" value="TRANSMEMBRANE PROTEIN"/>
    <property type="match status" value="1"/>
</dbReference>
<keyword evidence="1" id="KW-0472">Membrane</keyword>
<dbReference type="SUPFAM" id="SSF56801">
    <property type="entry name" value="Acetyl-CoA synthetase-like"/>
    <property type="match status" value="1"/>
</dbReference>
<feature type="transmembrane region" description="Helical" evidence="1">
    <location>
        <begin position="769"/>
        <end position="789"/>
    </location>
</feature>
<proteinExistence type="predicted"/>
<dbReference type="Proteomes" id="UP001201980">
    <property type="component" value="Unassembled WGS sequence"/>
</dbReference>
<dbReference type="InterPro" id="IPR000873">
    <property type="entry name" value="AMP-dep_synth/lig_dom"/>
</dbReference>
<dbReference type="AlphaFoldDB" id="A0AAD5RN08"/>
<feature type="transmembrane region" description="Helical" evidence="1">
    <location>
        <begin position="832"/>
        <end position="858"/>
    </location>
</feature>
<organism evidence="3 4">
    <name type="scientific">Zalerion maritima</name>
    <dbReference type="NCBI Taxonomy" id="339359"/>
    <lineage>
        <taxon>Eukaryota</taxon>
        <taxon>Fungi</taxon>
        <taxon>Dikarya</taxon>
        <taxon>Ascomycota</taxon>
        <taxon>Pezizomycotina</taxon>
        <taxon>Sordariomycetes</taxon>
        <taxon>Lulworthiomycetidae</taxon>
        <taxon>Lulworthiales</taxon>
        <taxon>Lulworthiaceae</taxon>
        <taxon>Zalerion</taxon>
    </lineage>
</organism>
<dbReference type="InterPro" id="IPR052979">
    <property type="entry name" value="Adenylate-forming_domain"/>
</dbReference>
<comment type="caution">
    <text evidence="3">The sequence shown here is derived from an EMBL/GenBank/DDBJ whole genome shotgun (WGS) entry which is preliminary data.</text>
</comment>
<dbReference type="EMBL" id="JAKWBI020000224">
    <property type="protein sequence ID" value="KAJ2898600.1"/>
    <property type="molecule type" value="Genomic_DNA"/>
</dbReference>
<keyword evidence="4" id="KW-1185">Reference proteome</keyword>
<dbReference type="InterPro" id="IPR045851">
    <property type="entry name" value="AMP-bd_C_sf"/>
</dbReference>
<dbReference type="InterPro" id="IPR020845">
    <property type="entry name" value="AMP-binding_CS"/>
</dbReference>
<reference evidence="3" key="1">
    <citation type="submission" date="2022-07" db="EMBL/GenBank/DDBJ databases">
        <title>Draft genome sequence of Zalerion maritima ATCC 34329, a (micro)plastics degrading marine fungus.</title>
        <authorList>
            <person name="Paco A."/>
            <person name="Goncalves M.F.M."/>
            <person name="Rocha-Santos T.A.P."/>
            <person name="Alves A."/>
        </authorList>
    </citation>
    <scope>NUCLEOTIDE SEQUENCE</scope>
    <source>
        <strain evidence="3">ATCC 34329</strain>
    </source>
</reference>
<dbReference type="Gene3D" id="3.30.300.30">
    <property type="match status" value="1"/>
</dbReference>
<name>A0AAD5RN08_9PEZI</name>